<feature type="transmembrane region" description="Helical" evidence="7">
    <location>
        <begin position="172"/>
        <end position="197"/>
    </location>
</feature>
<comment type="subcellular location">
    <subcellularLocation>
        <location evidence="1">Cell membrane</location>
        <topology evidence="1">Multi-pass membrane protein</topology>
    </subcellularLocation>
</comment>
<dbReference type="PANTHER" id="PTHR30506">
    <property type="entry name" value="INNER MEMBRANE PROTEIN"/>
    <property type="match status" value="1"/>
</dbReference>
<evidence type="ECO:0000256" key="5">
    <source>
        <dbReference type="ARBA" id="ARBA00022989"/>
    </source>
</evidence>
<feature type="transmembrane region" description="Helical" evidence="7">
    <location>
        <begin position="6"/>
        <end position="23"/>
    </location>
</feature>
<dbReference type="PANTHER" id="PTHR30506:SF3">
    <property type="entry name" value="UPF0126 INNER MEMBRANE PROTEIN YADS-RELATED"/>
    <property type="match status" value="1"/>
</dbReference>
<keyword evidence="5 7" id="KW-1133">Transmembrane helix</keyword>
<keyword evidence="10" id="KW-1185">Reference proteome</keyword>
<feature type="transmembrane region" description="Helical" evidence="7">
    <location>
        <begin position="30"/>
        <end position="50"/>
    </location>
</feature>
<dbReference type="EMBL" id="WMBR01000004">
    <property type="protein sequence ID" value="MXP22830.1"/>
    <property type="molecule type" value="Genomic_DNA"/>
</dbReference>
<keyword evidence="3" id="KW-1003">Cell membrane</keyword>
<evidence type="ECO:0000256" key="7">
    <source>
        <dbReference type="SAM" id="Phobius"/>
    </source>
</evidence>
<feature type="transmembrane region" description="Helical" evidence="7">
    <location>
        <begin position="115"/>
        <end position="136"/>
    </location>
</feature>
<evidence type="ECO:0000313" key="9">
    <source>
        <dbReference type="EMBL" id="MXP22830.1"/>
    </source>
</evidence>
<dbReference type="GO" id="GO:0005886">
    <property type="term" value="C:plasma membrane"/>
    <property type="evidence" value="ECO:0007669"/>
    <property type="project" value="UniProtKB-SubCell"/>
</dbReference>
<name>A0A6L7GSH8_9ACTN</name>
<comment type="caution">
    <text evidence="9">The sequence shown here is derived from an EMBL/GenBank/DDBJ whole genome shotgun (WGS) entry which is preliminary data.</text>
</comment>
<evidence type="ECO:0000259" key="8">
    <source>
        <dbReference type="Pfam" id="PF03458"/>
    </source>
</evidence>
<keyword evidence="6 7" id="KW-0472">Membrane</keyword>
<evidence type="ECO:0000313" key="10">
    <source>
        <dbReference type="Proteomes" id="UP000475545"/>
    </source>
</evidence>
<evidence type="ECO:0000256" key="4">
    <source>
        <dbReference type="ARBA" id="ARBA00022692"/>
    </source>
</evidence>
<evidence type="ECO:0000256" key="1">
    <source>
        <dbReference type="ARBA" id="ARBA00004651"/>
    </source>
</evidence>
<dbReference type="RefSeq" id="WP_160903018.1">
    <property type="nucleotide sequence ID" value="NZ_CP102850.1"/>
</dbReference>
<keyword evidence="4 7" id="KW-0812">Transmembrane</keyword>
<evidence type="ECO:0000256" key="3">
    <source>
        <dbReference type="ARBA" id="ARBA00022475"/>
    </source>
</evidence>
<dbReference type="Pfam" id="PF03458">
    <property type="entry name" value="Gly_transporter"/>
    <property type="match status" value="2"/>
</dbReference>
<feature type="transmembrane region" description="Helical" evidence="7">
    <location>
        <begin position="89"/>
        <end position="109"/>
    </location>
</feature>
<evidence type="ECO:0000256" key="6">
    <source>
        <dbReference type="ARBA" id="ARBA00023136"/>
    </source>
</evidence>
<comment type="similarity">
    <text evidence="2">Belongs to the UPF0126 family.</text>
</comment>
<feature type="transmembrane region" description="Helical" evidence="7">
    <location>
        <begin position="148"/>
        <end position="166"/>
    </location>
</feature>
<dbReference type="InterPro" id="IPR005115">
    <property type="entry name" value="Gly_transporter"/>
</dbReference>
<feature type="domain" description="Glycine transporter" evidence="8">
    <location>
        <begin position="91"/>
        <end position="163"/>
    </location>
</feature>
<feature type="domain" description="Glycine transporter" evidence="8">
    <location>
        <begin position="5"/>
        <end position="79"/>
    </location>
</feature>
<proteinExistence type="inferred from homology"/>
<feature type="transmembrane region" description="Helical" evidence="7">
    <location>
        <begin position="62"/>
        <end position="82"/>
    </location>
</feature>
<accession>A0A6L7GSH8</accession>
<dbReference type="AlphaFoldDB" id="A0A6L7GSH8"/>
<evidence type="ECO:0000256" key="2">
    <source>
        <dbReference type="ARBA" id="ARBA00008193"/>
    </source>
</evidence>
<dbReference type="Proteomes" id="UP000475545">
    <property type="component" value="Unassembled WGS sequence"/>
</dbReference>
<organism evidence="9 10">
    <name type="scientific">Gordonia mangrovi</name>
    <dbReference type="NCBI Taxonomy" id="2665643"/>
    <lineage>
        <taxon>Bacteria</taxon>
        <taxon>Bacillati</taxon>
        <taxon>Actinomycetota</taxon>
        <taxon>Actinomycetes</taxon>
        <taxon>Mycobacteriales</taxon>
        <taxon>Gordoniaceae</taxon>
        <taxon>Gordonia</taxon>
    </lineage>
</organism>
<sequence length="211" mass="21797">MLQEILNDVGIAVFAASGALLGVRKDFDLWGIVTVGALTGVGGGILRDVMLGITPPSSIENWLPIVIAAATSVVVFFFHPAFAQLRRSVLLFDAVGMGVFATSGAAIAVDHQVSAFAATLVGLLTAVGGGILRDVLANEIPLLLQPADLYAVPALLGAAVVALGGGQTSVPIWIWLVAGTIVATGLRVLGLIFGWRLPTAPAGVRRRRREA</sequence>
<protein>
    <submittedName>
        <fullName evidence="9">Trimeric intracellular cation channel family protein</fullName>
    </submittedName>
</protein>
<gene>
    <name evidence="9" type="ORF">GIY30_15925</name>
</gene>
<reference evidence="9 10" key="1">
    <citation type="submission" date="2019-11" db="EMBL/GenBank/DDBJ databases">
        <title>Gordonia sp. nov., a novel actinobacterium isolated from mangrove soil in Hainan.</title>
        <authorList>
            <person name="Huang X."/>
            <person name="Xie Y."/>
            <person name="Chu X."/>
            <person name="Xiao K."/>
        </authorList>
    </citation>
    <scope>NUCLEOTIDE SEQUENCE [LARGE SCALE GENOMIC DNA]</scope>
    <source>
        <strain evidence="9 10">HNM0687</strain>
    </source>
</reference>